<dbReference type="OrthoDB" id="6278781at2759"/>
<dbReference type="GO" id="GO:0016301">
    <property type="term" value="F:kinase activity"/>
    <property type="evidence" value="ECO:0007669"/>
    <property type="project" value="UniProtKB-KW"/>
</dbReference>
<dbReference type="PANTHER" id="PTHR10196">
    <property type="entry name" value="SUGAR KINASE"/>
    <property type="match status" value="1"/>
</dbReference>
<reference evidence="8" key="1">
    <citation type="submission" date="2017-02" db="UniProtKB">
        <authorList>
            <consortium name="WormBaseParasite"/>
        </authorList>
    </citation>
    <scope>IDENTIFICATION</scope>
</reference>
<keyword evidence="7" id="KW-1185">Reference proteome</keyword>
<sequence>MASEKRSSRNLIAAVDFGSTHACTRIYNAKLESALNRSGRMLYKVVPNAKFKMISHYKLTCIFAVTRLAHMFDEDPVLYEKCRDGEFVYGCLETWLLWRLTGGRAWCTDVSCTSATGAFDPSILGLSPMILNFLKISPKSFPAICPTSTFFGEIRCGPLGDPGGAVKGRRVRVTALIGDSQAAMLGEGCLRVGDAKLTLGTGAFLNVNIGSHVIPPNTGKYSFQIARHLMTLNFFEVGFYPVVGWAQSARTDTSLSCEALPDTELKNVTFLIEGFNSDAGSSLNKLKEAGTSHNVELLLLLLSDVCGIRTDTQLCFEYVLEIACIVFREYSAHYNDSGTTFTPPMSAGIQRLSLLVLFIIDIILASHWLNNSFDMAVETSPVFVPSSLGLRKVSLKKRARLREGEKTLTFVNTNTTLTEGGIFVGLPEPLSQRNLPISTRHSALFALMDSIVMSARLLFVKGVNKELVSDISVLRLNGNLTQSDWLMQRLADTLNLPVERSAISETCCLGAAIAAGVGAGIWDTYAEAVQCVRKQNARLALPEASKAPHTRFIPNPASVAHMQSRYFQWTTVCAHALAAHDSELVDSEPIISLNSLLKLSK</sequence>
<dbReference type="EMBL" id="UYWX01000401">
    <property type="protein sequence ID" value="VDM18282.1"/>
    <property type="molecule type" value="Genomic_DNA"/>
</dbReference>
<dbReference type="GO" id="GO:0006641">
    <property type="term" value="P:triglyceride metabolic process"/>
    <property type="evidence" value="ECO:0007669"/>
    <property type="project" value="TreeGrafter"/>
</dbReference>
<dbReference type="PANTHER" id="PTHR10196:SF68">
    <property type="entry name" value="GLYCEROL KINASE 5-RELATED"/>
    <property type="match status" value="1"/>
</dbReference>
<dbReference type="Proteomes" id="UP000274429">
    <property type="component" value="Unassembled WGS sequence"/>
</dbReference>
<dbReference type="Pfam" id="PF02782">
    <property type="entry name" value="FGGY_C"/>
    <property type="match status" value="1"/>
</dbReference>
<feature type="domain" description="Carbohydrate kinase FGGY N-terminal" evidence="4">
    <location>
        <begin position="47"/>
        <end position="186"/>
    </location>
</feature>
<keyword evidence="3" id="KW-0418">Kinase</keyword>
<dbReference type="STRING" id="6205.A0A0R3WLI5"/>
<evidence type="ECO:0000256" key="2">
    <source>
        <dbReference type="ARBA" id="ARBA00022679"/>
    </source>
</evidence>
<dbReference type="WBParaSite" id="TTAC_0000162301-mRNA-1">
    <property type="protein sequence ID" value="TTAC_0000162301-mRNA-1"/>
    <property type="gene ID" value="TTAC_0000162301"/>
</dbReference>
<evidence type="ECO:0000256" key="3">
    <source>
        <dbReference type="ARBA" id="ARBA00022777"/>
    </source>
</evidence>
<dbReference type="InterPro" id="IPR018484">
    <property type="entry name" value="FGGY_N"/>
</dbReference>
<keyword evidence="2" id="KW-0808">Transferase</keyword>
<evidence type="ECO:0000259" key="5">
    <source>
        <dbReference type="Pfam" id="PF02782"/>
    </source>
</evidence>
<proteinExistence type="inferred from homology"/>
<protein>
    <submittedName>
        <fullName evidence="8">FGGY_N domain-containing protein</fullName>
    </submittedName>
</protein>
<dbReference type="InterPro" id="IPR018485">
    <property type="entry name" value="FGGY_C"/>
</dbReference>
<dbReference type="Gene3D" id="3.30.420.40">
    <property type="match status" value="2"/>
</dbReference>
<dbReference type="InterPro" id="IPR043129">
    <property type="entry name" value="ATPase_NBD"/>
</dbReference>
<accession>A0A0R3WLI5</accession>
<dbReference type="GO" id="GO:0046167">
    <property type="term" value="P:glycerol-3-phosphate biosynthetic process"/>
    <property type="evidence" value="ECO:0007669"/>
    <property type="project" value="TreeGrafter"/>
</dbReference>
<evidence type="ECO:0000313" key="6">
    <source>
        <dbReference type="EMBL" id="VDM18282.1"/>
    </source>
</evidence>
<evidence type="ECO:0000313" key="7">
    <source>
        <dbReference type="Proteomes" id="UP000274429"/>
    </source>
</evidence>
<gene>
    <name evidence="6" type="ORF">TTAC_LOCUS1610</name>
</gene>
<dbReference type="GO" id="GO:0006071">
    <property type="term" value="P:glycerol metabolic process"/>
    <property type="evidence" value="ECO:0007669"/>
    <property type="project" value="TreeGrafter"/>
</dbReference>
<dbReference type="GO" id="GO:0005739">
    <property type="term" value="C:mitochondrion"/>
    <property type="evidence" value="ECO:0007669"/>
    <property type="project" value="TreeGrafter"/>
</dbReference>
<evidence type="ECO:0000259" key="4">
    <source>
        <dbReference type="Pfam" id="PF00370"/>
    </source>
</evidence>
<name>A0A0R3WLI5_HYDTA</name>
<dbReference type="Pfam" id="PF00370">
    <property type="entry name" value="FGGY_N"/>
    <property type="match status" value="1"/>
</dbReference>
<feature type="domain" description="Carbohydrate kinase FGGY C-terminal" evidence="5">
    <location>
        <begin position="441"/>
        <end position="518"/>
    </location>
</feature>
<reference evidence="6 7" key="2">
    <citation type="submission" date="2018-11" db="EMBL/GenBank/DDBJ databases">
        <authorList>
            <consortium name="Pathogen Informatics"/>
        </authorList>
    </citation>
    <scope>NUCLEOTIDE SEQUENCE [LARGE SCALE GENOMIC DNA]</scope>
</reference>
<evidence type="ECO:0000256" key="1">
    <source>
        <dbReference type="ARBA" id="ARBA00009156"/>
    </source>
</evidence>
<evidence type="ECO:0000313" key="8">
    <source>
        <dbReference type="WBParaSite" id="TTAC_0000162301-mRNA-1"/>
    </source>
</evidence>
<dbReference type="AlphaFoldDB" id="A0A0R3WLI5"/>
<dbReference type="SUPFAM" id="SSF53067">
    <property type="entry name" value="Actin-like ATPase domain"/>
    <property type="match status" value="2"/>
</dbReference>
<comment type="similarity">
    <text evidence="1">Belongs to the FGGY kinase family.</text>
</comment>
<organism evidence="8">
    <name type="scientific">Hydatigena taeniaeformis</name>
    <name type="common">Feline tapeworm</name>
    <name type="synonym">Taenia taeniaeformis</name>
    <dbReference type="NCBI Taxonomy" id="6205"/>
    <lineage>
        <taxon>Eukaryota</taxon>
        <taxon>Metazoa</taxon>
        <taxon>Spiralia</taxon>
        <taxon>Lophotrochozoa</taxon>
        <taxon>Platyhelminthes</taxon>
        <taxon>Cestoda</taxon>
        <taxon>Eucestoda</taxon>
        <taxon>Cyclophyllidea</taxon>
        <taxon>Taeniidae</taxon>
        <taxon>Hydatigera</taxon>
    </lineage>
</organism>